<feature type="region of interest" description="Disordered" evidence="7">
    <location>
        <begin position="986"/>
        <end position="1014"/>
    </location>
</feature>
<feature type="compositionally biased region" description="Low complexity" evidence="7">
    <location>
        <begin position="666"/>
        <end position="678"/>
    </location>
</feature>
<dbReference type="InterPro" id="IPR029044">
    <property type="entry name" value="Nucleotide-diphossugar_trans"/>
</dbReference>
<feature type="region of interest" description="Disordered" evidence="7">
    <location>
        <begin position="655"/>
        <end position="686"/>
    </location>
</feature>
<feature type="transmembrane region" description="Helical" evidence="8">
    <location>
        <begin position="795"/>
        <end position="820"/>
    </location>
</feature>
<dbReference type="AlphaFoldDB" id="A0A9P6XG84"/>
<dbReference type="OrthoDB" id="2235682at2759"/>
<dbReference type="GO" id="GO:0006031">
    <property type="term" value="P:chitin biosynthetic process"/>
    <property type="evidence" value="ECO:0007669"/>
    <property type="project" value="TreeGrafter"/>
</dbReference>
<dbReference type="PANTHER" id="PTHR22914">
    <property type="entry name" value="CHITIN SYNTHASE"/>
    <property type="match status" value="1"/>
</dbReference>
<organism evidence="9 10">
    <name type="scientific">Rhizopus oryzae</name>
    <name type="common">Mucormycosis agent</name>
    <name type="synonym">Rhizopus arrhizus var. delemar</name>
    <dbReference type="NCBI Taxonomy" id="64495"/>
    <lineage>
        <taxon>Eukaryota</taxon>
        <taxon>Fungi</taxon>
        <taxon>Fungi incertae sedis</taxon>
        <taxon>Mucoromycota</taxon>
        <taxon>Mucoromycotina</taxon>
        <taxon>Mucoromycetes</taxon>
        <taxon>Mucorales</taxon>
        <taxon>Mucorineae</taxon>
        <taxon>Rhizopodaceae</taxon>
        <taxon>Rhizopus</taxon>
    </lineage>
</organism>
<dbReference type="GO" id="GO:0030428">
    <property type="term" value="C:cell septum"/>
    <property type="evidence" value="ECO:0007669"/>
    <property type="project" value="TreeGrafter"/>
</dbReference>
<evidence type="ECO:0000256" key="7">
    <source>
        <dbReference type="SAM" id="MobiDB-lite"/>
    </source>
</evidence>
<keyword evidence="3" id="KW-0808">Transferase</keyword>
<dbReference type="GO" id="GO:0016020">
    <property type="term" value="C:membrane"/>
    <property type="evidence" value="ECO:0007669"/>
    <property type="project" value="UniProtKB-SubCell"/>
</dbReference>
<keyword evidence="5 8" id="KW-1133">Transmembrane helix</keyword>
<keyword evidence="10" id="KW-1185">Reference proteome</keyword>
<gene>
    <name evidence="9" type="ORF">G6F64_002640</name>
</gene>
<comment type="subcellular location">
    <subcellularLocation>
        <location evidence="1">Membrane</location>
        <topology evidence="1">Multi-pass membrane protein</topology>
    </subcellularLocation>
</comment>
<evidence type="ECO:0000313" key="10">
    <source>
        <dbReference type="Proteomes" id="UP000716291"/>
    </source>
</evidence>
<dbReference type="PANTHER" id="PTHR22914:SF41">
    <property type="entry name" value="CHITIN SYNTHASE 7"/>
    <property type="match status" value="1"/>
</dbReference>
<protein>
    <recommendedName>
        <fullName evidence="2">chitin synthase</fullName>
        <ecNumber evidence="2">2.4.1.16</ecNumber>
    </recommendedName>
</protein>
<evidence type="ECO:0000313" key="9">
    <source>
        <dbReference type="EMBL" id="KAG1312914.1"/>
    </source>
</evidence>
<dbReference type="SUPFAM" id="SSF53448">
    <property type="entry name" value="Nucleotide-diphospho-sugar transferases"/>
    <property type="match status" value="1"/>
</dbReference>
<dbReference type="Proteomes" id="UP000716291">
    <property type="component" value="Unassembled WGS sequence"/>
</dbReference>
<evidence type="ECO:0000256" key="4">
    <source>
        <dbReference type="ARBA" id="ARBA00022692"/>
    </source>
</evidence>
<feature type="transmembrane region" description="Helical" evidence="8">
    <location>
        <begin position="45"/>
        <end position="64"/>
    </location>
</feature>
<evidence type="ECO:0000256" key="5">
    <source>
        <dbReference type="ARBA" id="ARBA00022989"/>
    </source>
</evidence>
<feature type="transmembrane region" description="Helical" evidence="8">
    <location>
        <begin position="371"/>
        <end position="389"/>
    </location>
</feature>
<feature type="transmembrane region" description="Helical" evidence="8">
    <location>
        <begin position="332"/>
        <end position="351"/>
    </location>
</feature>
<dbReference type="Pfam" id="PF03142">
    <property type="entry name" value="Chitin_synth_2"/>
    <property type="match status" value="2"/>
</dbReference>
<dbReference type="GO" id="GO:0071944">
    <property type="term" value="C:cell periphery"/>
    <property type="evidence" value="ECO:0007669"/>
    <property type="project" value="TreeGrafter"/>
</dbReference>
<comment type="caution">
    <text evidence="9">The sequence shown here is derived from an EMBL/GenBank/DDBJ whole genome shotgun (WGS) entry which is preliminary data.</text>
</comment>
<evidence type="ECO:0000256" key="6">
    <source>
        <dbReference type="ARBA" id="ARBA00023136"/>
    </source>
</evidence>
<keyword evidence="3" id="KW-0328">Glycosyltransferase</keyword>
<feature type="transmembrane region" description="Helical" evidence="8">
    <location>
        <begin position="832"/>
        <end position="853"/>
    </location>
</feature>
<dbReference type="EMBL" id="JAANQT010000236">
    <property type="protein sequence ID" value="KAG1312914.1"/>
    <property type="molecule type" value="Genomic_DNA"/>
</dbReference>
<sequence>MRQPSCRRIVWVAFTKFCTFPFPDVLLKFFGLTTRVRRDAWKEKITLFILYILITAFFCIWLEFVTTLFCDPPKTFEFGDVYSNSSHYSSVHGQVFDWKKYGNSTEMTTQANLYPHLDLSPMFPTFMLLKRPNGQSYYEDSVIENCINGFNRSTQADNWLKYLLNHDSGYHFENDQLISCPIPGRRNITGAPCFYSQADIHQFNQYPKKGAISFDKNYVYNNCTLMPHKGLSYGRAYVILDNKVLDVTDYLQAATDIVKVAKGSYSRAFALDRMFLPLDLTIMLFINLGTDITKLFYNNIPNPTVYKECLNTLFYHGVVDGNTDEGCAHINVALWITVGCFLLYFLIKMHLTSLTRFSFIQRFLFKSNSNCLVMSSFVPYTLLFIPFYSESSETIRQTLDSLARTNYPDNRKLLFFVCDGIVKSQSDTKDNYLCVLDALGYSSTKDPELRAYISLGQGSRRINYARVYAGFCESGRNRVPFIMVVKVGSQKEEYNYKRAPGNRGKRDSMLIALSFLERCLDLAHHRISPLDFELYNQCYNLLGIDPRLFKYMLVTDADIQVQGDVVHRLVARLEADPKMLAISGHVRPANPEENLVTMLQIFPIFITYYSALAYEACLGGLTTLNGGFVMYRLWNADPIHSKWPKVSDEIVESLKRKPQKSATMLSSSSGTSSSSEESVSPHRRRQPDTISYYSLQPNRSVQPIGIHPTVLRGFAAPRPDTLHMENILLLGEEQYFSLVLLRSHPNHRFGFEPEAIAYATLPTHFFALQGFQIRNLRALLHIQIEFQHVAKHLGVMYWLTSFTKFIDTIFSMPIIVYLYIAFVRYFLYKDMAYAIIACSFMGLIGLHIFYLTLHRQFKYVMWFILYCLFGVPLFHVYFPLLAVWCSDHSYWWYDVWPTEQYGFRSRLHGIIDDPSRDQNQKEEQGMLVNRMRLIDFEREEAEKNALREKEQAEMLDAKFNGFTGYVGFNKTDVVSFPPAVQIRQHHQRFGSGGSSQSNPFASALDSPLDDDVYNKEDTSMFSTGTTESSTIQQQQDIDRDSCHYSLSNSILSLEPYHIDEELAEGRNAPVHSKIAFYYS</sequence>
<evidence type="ECO:0000256" key="1">
    <source>
        <dbReference type="ARBA" id="ARBA00004141"/>
    </source>
</evidence>
<evidence type="ECO:0000256" key="2">
    <source>
        <dbReference type="ARBA" id="ARBA00012543"/>
    </source>
</evidence>
<proteinExistence type="predicted"/>
<evidence type="ECO:0000256" key="3">
    <source>
        <dbReference type="ARBA" id="ARBA00022676"/>
    </source>
</evidence>
<dbReference type="InterPro" id="IPR004835">
    <property type="entry name" value="Chitin_synth"/>
</dbReference>
<dbReference type="EC" id="2.4.1.16" evidence="2"/>
<evidence type="ECO:0000256" key="8">
    <source>
        <dbReference type="SAM" id="Phobius"/>
    </source>
</evidence>
<name>A0A9P6XG84_RHIOR</name>
<accession>A0A9P6XG84</accession>
<keyword evidence="6 8" id="KW-0472">Membrane</keyword>
<dbReference type="GO" id="GO:0004100">
    <property type="term" value="F:chitin synthase activity"/>
    <property type="evidence" value="ECO:0007669"/>
    <property type="project" value="UniProtKB-EC"/>
</dbReference>
<keyword evidence="4 8" id="KW-0812">Transmembrane</keyword>
<feature type="transmembrane region" description="Helical" evidence="8">
    <location>
        <begin position="859"/>
        <end position="884"/>
    </location>
</feature>
<reference evidence="9" key="1">
    <citation type="journal article" date="2020" name="Microb. Genom.">
        <title>Genetic diversity of clinical and environmental Mucorales isolates obtained from an investigation of mucormycosis cases among solid organ transplant recipients.</title>
        <authorList>
            <person name="Nguyen M.H."/>
            <person name="Kaul D."/>
            <person name="Muto C."/>
            <person name="Cheng S.J."/>
            <person name="Richter R.A."/>
            <person name="Bruno V.M."/>
            <person name="Liu G."/>
            <person name="Beyhan S."/>
            <person name="Sundermann A.J."/>
            <person name="Mounaud S."/>
            <person name="Pasculle A.W."/>
            <person name="Nierman W.C."/>
            <person name="Driscoll E."/>
            <person name="Cumbie R."/>
            <person name="Clancy C.J."/>
            <person name="Dupont C.L."/>
        </authorList>
    </citation>
    <scope>NUCLEOTIDE SEQUENCE</scope>
    <source>
        <strain evidence="9">GL11</strain>
    </source>
</reference>